<evidence type="ECO:0000259" key="1">
    <source>
        <dbReference type="PROSITE" id="PS50820"/>
    </source>
</evidence>
<feature type="domain" description="LCCL" evidence="1">
    <location>
        <begin position="23"/>
        <end position="99"/>
    </location>
</feature>
<gene>
    <name evidence="2" type="ORF">ACFQFQ_10860</name>
</gene>
<name>A0ABW2B2E3_9RHOB</name>
<reference evidence="3" key="1">
    <citation type="journal article" date="2019" name="Int. J. Syst. Evol. Microbiol.">
        <title>The Global Catalogue of Microorganisms (GCM) 10K type strain sequencing project: providing services to taxonomists for standard genome sequencing and annotation.</title>
        <authorList>
            <consortium name="The Broad Institute Genomics Platform"/>
            <consortium name="The Broad Institute Genome Sequencing Center for Infectious Disease"/>
            <person name="Wu L."/>
            <person name="Ma J."/>
        </authorList>
    </citation>
    <scope>NUCLEOTIDE SEQUENCE [LARGE SCALE GENOMIC DNA]</scope>
    <source>
        <strain evidence="3">CCUG 66188</strain>
    </source>
</reference>
<dbReference type="PANTHER" id="PTHR31331:SF1">
    <property type="entry name" value="CYSTEINE RICH SECRETORY PROTEIN LCCL DOMAIN CONTAINING 2"/>
    <property type="match status" value="1"/>
</dbReference>
<dbReference type="InterPro" id="IPR051957">
    <property type="entry name" value="CRISP-LCCL_domain"/>
</dbReference>
<dbReference type="SUPFAM" id="SSF69848">
    <property type="entry name" value="LCCL domain"/>
    <property type="match status" value="1"/>
</dbReference>
<evidence type="ECO:0000313" key="2">
    <source>
        <dbReference type="EMBL" id="MFC6759875.1"/>
    </source>
</evidence>
<dbReference type="PANTHER" id="PTHR31331">
    <property type="entry name" value="LCCL DOMAIN PROTEIN (AFU_ORTHOLOGUE AFUA_5G08630)"/>
    <property type="match status" value="1"/>
</dbReference>
<dbReference type="EMBL" id="JBHSWG010000001">
    <property type="protein sequence ID" value="MFC6759875.1"/>
    <property type="molecule type" value="Genomic_DNA"/>
</dbReference>
<dbReference type="Pfam" id="PF03815">
    <property type="entry name" value="LCCL"/>
    <property type="match status" value="1"/>
</dbReference>
<protein>
    <submittedName>
        <fullName evidence="2">LCCL domain-containing protein</fullName>
    </submittedName>
</protein>
<organism evidence="2 3">
    <name type="scientific">Sulfitobacter porphyrae</name>
    <dbReference type="NCBI Taxonomy" id="1246864"/>
    <lineage>
        <taxon>Bacteria</taxon>
        <taxon>Pseudomonadati</taxon>
        <taxon>Pseudomonadota</taxon>
        <taxon>Alphaproteobacteria</taxon>
        <taxon>Rhodobacterales</taxon>
        <taxon>Roseobacteraceae</taxon>
        <taxon>Sulfitobacter</taxon>
    </lineage>
</organism>
<dbReference type="InterPro" id="IPR004043">
    <property type="entry name" value="LCCL"/>
</dbReference>
<keyword evidence="3" id="KW-1185">Reference proteome</keyword>
<dbReference type="PROSITE" id="PS50820">
    <property type="entry name" value="LCCL"/>
    <property type="match status" value="1"/>
</dbReference>
<comment type="caution">
    <text evidence="2">The sequence shown here is derived from an EMBL/GenBank/DDBJ whole genome shotgun (WGS) entry which is preliminary data.</text>
</comment>
<dbReference type="SMART" id="SM00603">
    <property type="entry name" value="LCCL"/>
    <property type="match status" value="1"/>
</dbReference>
<evidence type="ECO:0000313" key="3">
    <source>
        <dbReference type="Proteomes" id="UP001596353"/>
    </source>
</evidence>
<proteinExistence type="predicted"/>
<dbReference type="InterPro" id="IPR036609">
    <property type="entry name" value="LCCL_sf"/>
</dbReference>
<dbReference type="Gene3D" id="2.170.130.20">
    <property type="entry name" value="LCCL-like domain"/>
    <property type="match status" value="1"/>
</dbReference>
<sequence length="107" mass="10318">MAGQAAASNAPVLACTGFSADAAPYTCACPEGSDAGGSVWGSGPYTGDSDLCRAAVHAGAIPATGGKIKVTAAPGQDAYEGSSQNGVTSSRWGSYGQSFEVAAVAAV</sequence>
<accession>A0ABW2B2E3</accession>
<dbReference type="Proteomes" id="UP001596353">
    <property type="component" value="Unassembled WGS sequence"/>
</dbReference>